<dbReference type="Gene3D" id="3.40.50.300">
    <property type="entry name" value="P-loop containing nucleotide triphosphate hydrolases"/>
    <property type="match status" value="2"/>
</dbReference>
<evidence type="ECO:0000313" key="8">
    <source>
        <dbReference type="Proteomes" id="UP000028715"/>
    </source>
</evidence>
<name>A0A085ZM87_9FLAO</name>
<feature type="domain" description="UvrD-like helicase C-terminal" evidence="6">
    <location>
        <begin position="376"/>
        <end position="562"/>
    </location>
</feature>
<evidence type="ECO:0000256" key="1">
    <source>
        <dbReference type="ARBA" id="ARBA00022741"/>
    </source>
</evidence>
<dbReference type="GO" id="GO:0000725">
    <property type="term" value="P:recombinational repair"/>
    <property type="evidence" value="ECO:0007669"/>
    <property type="project" value="TreeGrafter"/>
</dbReference>
<evidence type="ECO:0000256" key="5">
    <source>
        <dbReference type="ARBA" id="ARBA00034923"/>
    </source>
</evidence>
<keyword evidence="3 7" id="KW-0347">Helicase</keyword>
<evidence type="ECO:0000256" key="3">
    <source>
        <dbReference type="ARBA" id="ARBA00022806"/>
    </source>
</evidence>
<evidence type="ECO:0000313" key="7">
    <source>
        <dbReference type="EMBL" id="KFF05551.1"/>
    </source>
</evidence>
<dbReference type="Pfam" id="PF13245">
    <property type="entry name" value="AAA_19"/>
    <property type="match status" value="1"/>
</dbReference>
<dbReference type="PANTHER" id="PTHR11070:SF2">
    <property type="entry name" value="ATP-DEPENDENT DNA HELICASE SRS2"/>
    <property type="match status" value="1"/>
</dbReference>
<keyword evidence="1" id="KW-0547">Nucleotide-binding</keyword>
<evidence type="ECO:0000259" key="6">
    <source>
        <dbReference type="Pfam" id="PF13361"/>
    </source>
</evidence>
<dbReference type="GO" id="GO:0016787">
    <property type="term" value="F:hydrolase activity"/>
    <property type="evidence" value="ECO:0007669"/>
    <property type="project" value="UniProtKB-KW"/>
</dbReference>
<evidence type="ECO:0000256" key="4">
    <source>
        <dbReference type="ARBA" id="ARBA00022840"/>
    </source>
</evidence>
<gene>
    <name evidence="7" type="ORF">IW19_08505</name>
</gene>
<dbReference type="InterPro" id="IPR027417">
    <property type="entry name" value="P-loop_NTPase"/>
</dbReference>
<dbReference type="GO" id="GO:0005524">
    <property type="term" value="F:ATP binding"/>
    <property type="evidence" value="ECO:0007669"/>
    <property type="project" value="UniProtKB-KW"/>
</dbReference>
<dbReference type="GO" id="GO:0043138">
    <property type="term" value="F:3'-5' DNA helicase activity"/>
    <property type="evidence" value="ECO:0007669"/>
    <property type="project" value="TreeGrafter"/>
</dbReference>
<dbReference type="InterPro" id="IPR014017">
    <property type="entry name" value="DNA_helicase_UvrD-like_C"/>
</dbReference>
<accession>A0A085ZM87</accession>
<organism evidence="7 8">
    <name type="scientific">Flavobacterium reichenbachii</name>
    <dbReference type="NCBI Taxonomy" id="362418"/>
    <lineage>
        <taxon>Bacteria</taxon>
        <taxon>Pseudomonadati</taxon>
        <taxon>Bacteroidota</taxon>
        <taxon>Flavobacteriia</taxon>
        <taxon>Flavobacteriales</taxon>
        <taxon>Flavobacteriaceae</taxon>
        <taxon>Flavobacterium</taxon>
    </lineage>
</organism>
<keyword evidence="4" id="KW-0067">ATP-binding</keyword>
<reference evidence="7 8" key="1">
    <citation type="submission" date="2014-07" db="EMBL/GenBank/DDBJ databases">
        <title>Genome of Flavobacterium reichenbachii LMG 25512.</title>
        <authorList>
            <person name="Stropko S.J."/>
            <person name="Pipes S.E."/>
            <person name="Newman J.D."/>
        </authorList>
    </citation>
    <scope>NUCLEOTIDE SEQUENCE [LARGE SCALE GENOMIC DNA]</scope>
    <source>
        <strain evidence="7 8">LMG 25512</strain>
    </source>
</reference>
<dbReference type="eggNOG" id="COG0210">
    <property type="taxonomic scope" value="Bacteria"/>
</dbReference>
<dbReference type="STRING" id="362418.IW19_08505"/>
<keyword evidence="8" id="KW-1185">Reference proteome</keyword>
<dbReference type="EMBL" id="JPRL01000001">
    <property type="protein sequence ID" value="KFF05551.1"/>
    <property type="molecule type" value="Genomic_DNA"/>
</dbReference>
<proteinExistence type="predicted"/>
<dbReference type="Pfam" id="PF13361">
    <property type="entry name" value="UvrD_C"/>
    <property type="match status" value="1"/>
</dbReference>
<dbReference type="AlphaFoldDB" id="A0A085ZM87"/>
<protein>
    <recommendedName>
        <fullName evidence="5">DNA 3'-5' helicase II</fullName>
    </recommendedName>
</protein>
<comment type="caution">
    <text evidence="7">The sequence shown here is derived from an EMBL/GenBank/DDBJ whole genome shotgun (WGS) entry which is preliminary data.</text>
</comment>
<dbReference type="SUPFAM" id="SSF52540">
    <property type="entry name" value="P-loop containing nucleoside triphosphate hydrolases"/>
    <property type="match status" value="1"/>
</dbReference>
<dbReference type="OrthoDB" id="9765670at2"/>
<keyword evidence="2" id="KW-0378">Hydrolase</keyword>
<dbReference type="PANTHER" id="PTHR11070">
    <property type="entry name" value="UVRD / RECB / PCRA DNA HELICASE FAMILY MEMBER"/>
    <property type="match status" value="1"/>
</dbReference>
<dbReference type="RefSeq" id="WP_035687961.1">
    <property type="nucleotide sequence ID" value="NZ_JPRL01000001.1"/>
</dbReference>
<evidence type="ECO:0000256" key="2">
    <source>
        <dbReference type="ARBA" id="ARBA00022801"/>
    </source>
</evidence>
<dbReference type="GO" id="GO:0003677">
    <property type="term" value="F:DNA binding"/>
    <property type="evidence" value="ECO:0007669"/>
    <property type="project" value="InterPro"/>
</dbReference>
<dbReference type="Proteomes" id="UP000028715">
    <property type="component" value="Unassembled WGS sequence"/>
</dbReference>
<sequence length="585" mass="66964">MAESLEISPAENASIECLSRVFKAIDEKKHFLVEAGAGAGKTYTLIKALKHLISKYDVEYLKTSRKIACITYTNVAKDEIRSRTDNHPIVLADTIHAFAWEAIQNFQKGLRDRMVELGDRWQERIAEAGGITSQKVVYSLGYPKITATEISLHHNDVIKLFTSLLYDDKFKKIFSSRYPIILIDEYQDTNKGLADALVTNFIEEESNLILGFFGDHWQKIYGTESCGFIEATEGKMEVIGKQANFRSDKNIVSVLNKMRPELKQFEYNPESEGEIVVFHSNNWKGERRTGGHWSGDLPEDIAHDYLEWTKEELNKGDWNISSETTKILMLTNNVLASEQGYQNVANAFSDNDDYLKKNNDYMAFLIDTVEIGCEAFLNKKYGEMIQAFNAGTPKIRKHADKKVWFDDMTKLLTLSNGGTIGEVLDLLKTTSKPKLPKKIEEKEQRFTQIKAVEEKDWEEEDRSFASKINSIRSIPYSEIANVSNYIDDKTLYSTKHGVKGAEFENVIIVLGRGWNQYNWNQFLEWMNAGIPEGRQDSFERNRNLFYVACSRPQKRLCLLFTQELSENAFQSLNKLFGNVVKEACS</sequence>
<dbReference type="InterPro" id="IPR000212">
    <property type="entry name" value="DNA_helicase_UvrD/REP"/>
</dbReference>